<feature type="compositionally biased region" description="Basic and acidic residues" evidence="1">
    <location>
        <begin position="285"/>
        <end position="344"/>
    </location>
</feature>
<dbReference type="EMBL" id="CM000143">
    <property type="protein sequence ID" value="EEE66064.1"/>
    <property type="molecule type" value="Genomic_DNA"/>
</dbReference>
<dbReference type="PANTHER" id="PTHR12277:SF192">
    <property type="entry name" value="OS02G0190800 PROTEIN"/>
    <property type="match status" value="1"/>
</dbReference>
<name>B9FQ22_ORYSJ</name>
<gene>
    <name evidence="2" type="ORF">OsJ_22067</name>
</gene>
<dbReference type="SUPFAM" id="SSF53474">
    <property type="entry name" value="alpha/beta-Hydrolases"/>
    <property type="match status" value="1"/>
</dbReference>
<evidence type="ECO:0000256" key="1">
    <source>
        <dbReference type="SAM" id="MobiDB-lite"/>
    </source>
</evidence>
<proteinExistence type="predicted"/>
<feature type="compositionally biased region" description="Low complexity" evidence="1">
    <location>
        <begin position="264"/>
        <end position="274"/>
    </location>
</feature>
<feature type="region of interest" description="Disordered" evidence="1">
    <location>
        <begin position="258"/>
        <end position="346"/>
    </location>
</feature>
<dbReference type="Proteomes" id="UP000007752">
    <property type="component" value="Chromosome 6"/>
</dbReference>
<evidence type="ECO:0000313" key="2">
    <source>
        <dbReference type="EMBL" id="EEE66064.1"/>
    </source>
</evidence>
<dbReference type="InterPro" id="IPR029058">
    <property type="entry name" value="AB_hydrolase_fold"/>
</dbReference>
<organism evidence="2">
    <name type="scientific">Oryza sativa subsp. japonica</name>
    <name type="common">Rice</name>
    <dbReference type="NCBI Taxonomy" id="39947"/>
    <lineage>
        <taxon>Eukaryota</taxon>
        <taxon>Viridiplantae</taxon>
        <taxon>Streptophyta</taxon>
        <taxon>Embryophyta</taxon>
        <taxon>Tracheophyta</taxon>
        <taxon>Spermatophyta</taxon>
        <taxon>Magnoliopsida</taxon>
        <taxon>Liliopsida</taxon>
        <taxon>Poales</taxon>
        <taxon>Poaceae</taxon>
        <taxon>BOP clade</taxon>
        <taxon>Oryzoideae</taxon>
        <taxon>Oryzeae</taxon>
        <taxon>Oryzinae</taxon>
        <taxon>Oryza</taxon>
        <taxon>Oryza sativa</taxon>
    </lineage>
</organism>
<dbReference type="Gene3D" id="3.40.50.1820">
    <property type="entry name" value="alpha/beta hydrolase"/>
    <property type="match status" value="1"/>
</dbReference>
<reference evidence="2" key="2">
    <citation type="submission" date="2008-12" db="EMBL/GenBank/DDBJ databases">
        <title>Improved gene annotation of the rice (Oryza sativa) genomes.</title>
        <authorList>
            <person name="Wang J."/>
            <person name="Li R."/>
            <person name="Fan W."/>
            <person name="Huang Q."/>
            <person name="Zhang J."/>
            <person name="Zhou Y."/>
            <person name="Hu Y."/>
            <person name="Zi S."/>
            <person name="Li J."/>
            <person name="Ni P."/>
            <person name="Zheng H."/>
            <person name="Zhang Y."/>
            <person name="Zhao M."/>
            <person name="Hao Q."/>
            <person name="McDermott J."/>
            <person name="Samudrala R."/>
            <person name="Kristiansen K."/>
            <person name="Wong G.K.-S."/>
        </authorList>
    </citation>
    <scope>NUCLEOTIDE SEQUENCE</scope>
</reference>
<accession>B9FQ22</accession>
<protein>
    <submittedName>
        <fullName evidence="2">Uncharacterized protein</fullName>
    </submittedName>
</protein>
<dbReference type="AlphaFoldDB" id="B9FQ22"/>
<sequence>MGAVASTVAAPFPFFPPAPPSYGVEPPPSPSPAAAAEDGAVVELSGVPRRAGVEARRLPTGRGTEVVAMYVRQPGARLTLLYSHGNAADLGQIYDYSGYGQSSGKPSEQNTYSDIEAAYRCLVETYGATEENIILYGQSVGSGPTLDLASRLPHLRAVVLHSPILSGLRVMYPVKHTYWFDIYKNIDKVPLVKCPVLVIHGTADEVVDCSHGRALWELSKIKYEPLWVKGGNHCNLELYPEYIKHLKKFVMAIEKLPPTKDESSGSSGPSDPCEIGSESMQSSRKSTDVKDKSRSSIDHRHSVDRREKPRGSIDRRDKSRKSIDHPDKPRASVDQPDRPRRSIDRFGGMMRSVTSVKLCNIDCFKVTYASGS</sequence>
<reference evidence="2" key="1">
    <citation type="journal article" date="2005" name="PLoS Biol.">
        <title>The genomes of Oryza sativa: a history of duplications.</title>
        <authorList>
            <person name="Yu J."/>
            <person name="Wang J."/>
            <person name="Lin W."/>
            <person name="Li S."/>
            <person name="Li H."/>
            <person name="Zhou J."/>
            <person name="Ni P."/>
            <person name="Dong W."/>
            <person name="Hu S."/>
            <person name="Zeng C."/>
            <person name="Zhang J."/>
            <person name="Zhang Y."/>
            <person name="Li R."/>
            <person name="Xu Z."/>
            <person name="Li S."/>
            <person name="Li X."/>
            <person name="Zheng H."/>
            <person name="Cong L."/>
            <person name="Lin L."/>
            <person name="Yin J."/>
            <person name="Geng J."/>
            <person name="Li G."/>
            <person name="Shi J."/>
            <person name="Liu J."/>
            <person name="Lv H."/>
            <person name="Li J."/>
            <person name="Wang J."/>
            <person name="Deng Y."/>
            <person name="Ran L."/>
            <person name="Shi X."/>
            <person name="Wang X."/>
            <person name="Wu Q."/>
            <person name="Li C."/>
            <person name="Ren X."/>
            <person name="Wang J."/>
            <person name="Wang X."/>
            <person name="Li D."/>
            <person name="Liu D."/>
            <person name="Zhang X."/>
            <person name="Ji Z."/>
            <person name="Zhao W."/>
            <person name="Sun Y."/>
            <person name="Zhang Z."/>
            <person name="Bao J."/>
            <person name="Han Y."/>
            <person name="Dong L."/>
            <person name="Ji J."/>
            <person name="Chen P."/>
            <person name="Wu S."/>
            <person name="Liu J."/>
            <person name="Xiao Y."/>
            <person name="Bu D."/>
            <person name="Tan J."/>
            <person name="Yang L."/>
            <person name="Ye C."/>
            <person name="Zhang J."/>
            <person name="Xu J."/>
            <person name="Zhou Y."/>
            <person name="Yu Y."/>
            <person name="Zhang B."/>
            <person name="Zhuang S."/>
            <person name="Wei H."/>
            <person name="Liu B."/>
            <person name="Lei M."/>
            <person name="Yu H."/>
            <person name="Li Y."/>
            <person name="Xu H."/>
            <person name="Wei S."/>
            <person name="He X."/>
            <person name="Fang L."/>
            <person name="Zhang Z."/>
            <person name="Zhang Y."/>
            <person name="Huang X."/>
            <person name="Su Z."/>
            <person name="Tong W."/>
            <person name="Li J."/>
            <person name="Tong Z."/>
            <person name="Li S."/>
            <person name="Ye J."/>
            <person name="Wang L."/>
            <person name="Fang L."/>
            <person name="Lei T."/>
            <person name="Chen C."/>
            <person name="Chen H."/>
            <person name="Xu Z."/>
            <person name="Li H."/>
            <person name="Huang H."/>
            <person name="Zhang F."/>
            <person name="Xu H."/>
            <person name="Li N."/>
            <person name="Zhao C."/>
            <person name="Li S."/>
            <person name="Dong L."/>
            <person name="Huang Y."/>
            <person name="Li L."/>
            <person name="Xi Y."/>
            <person name="Qi Q."/>
            <person name="Li W."/>
            <person name="Zhang B."/>
            <person name="Hu W."/>
            <person name="Zhang Y."/>
            <person name="Tian X."/>
            <person name="Jiao Y."/>
            <person name="Liang X."/>
            <person name="Jin J."/>
            <person name="Gao L."/>
            <person name="Zheng W."/>
            <person name="Hao B."/>
            <person name="Liu S."/>
            <person name="Wang W."/>
            <person name="Yuan L."/>
            <person name="Cao M."/>
            <person name="McDermott J."/>
            <person name="Samudrala R."/>
            <person name="Wang J."/>
            <person name="Wong G.K."/>
            <person name="Yang H."/>
        </authorList>
    </citation>
    <scope>NUCLEOTIDE SEQUENCE [LARGE SCALE GENOMIC DNA]</scope>
</reference>
<dbReference type="PANTHER" id="PTHR12277">
    <property type="entry name" value="ALPHA/BETA HYDROLASE DOMAIN-CONTAINING PROTEIN"/>
    <property type="match status" value="1"/>
</dbReference>